<dbReference type="STRING" id="743719.PaelaDRAFT_6107"/>
<evidence type="ECO:0000313" key="2">
    <source>
        <dbReference type="Proteomes" id="UP000003891"/>
    </source>
</evidence>
<name>G4HQ46_9BACL</name>
<keyword evidence="1" id="KW-0378">Hydrolase</keyword>
<organism evidence="1 2">
    <name type="scientific">Paenibacillus lactis 154</name>
    <dbReference type="NCBI Taxonomy" id="743719"/>
    <lineage>
        <taxon>Bacteria</taxon>
        <taxon>Bacillati</taxon>
        <taxon>Bacillota</taxon>
        <taxon>Bacilli</taxon>
        <taxon>Bacillales</taxon>
        <taxon>Paenibacillaceae</taxon>
        <taxon>Paenibacillus</taxon>
    </lineage>
</organism>
<dbReference type="Proteomes" id="UP000003891">
    <property type="component" value="Unassembled WGS sequence"/>
</dbReference>
<keyword evidence="1" id="KW-0067">ATP-binding</keyword>
<keyword evidence="1" id="KW-0347">Helicase</keyword>
<feature type="non-terminal residue" evidence="1">
    <location>
        <position position="191"/>
    </location>
</feature>
<sequence>MQMIVYAVRTTDAWRCYLSLDMQVDLQWWYGDGEGQKGISDRPHRMVILASSIPLGWAAVIRDTFRPLQEMDQWGGDEWQGYVDKKIASYISEEPERNQARWRTVTQDVRVLDERAVLSGWTPSGSEEWKALMRQAEQLICAIEGRALLAGEIEALLTEAAGGTGGWRSAAQLGVLLGRLRMEAGLAQPAP</sequence>
<dbReference type="eggNOG" id="ENOG50307M0">
    <property type="taxonomic scope" value="Bacteria"/>
</dbReference>
<dbReference type="AlphaFoldDB" id="G4HQ46"/>
<keyword evidence="1" id="KW-0547">Nucleotide-binding</keyword>
<evidence type="ECO:0000313" key="1">
    <source>
        <dbReference type="EMBL" id="EHB45767.1"/>
    </source>
</evidence>
<protein>
    <submittedName>
        <fullName evidence="1">Helicase domain protein</fullName>
    </submittedName>
</protein>
<reference evidence="1 2" key="1">
    <citation type="submission" date="2011-09" db="EMBL/GenBank/DDBJ databases">
        <title>The draft genome of Paenibacillus lactis 154.</title>
        <authorList>
            <consortium name="US DOE Joint Genome Institute (JGI-PGF)"/>
            <person name="Lucas S."/>
            <person name="Han J."/>
            <person name="Lapidus A."/>
            <person name="Cheng J.-F."/>
            <person name="Goodwin L."/>
            <person name="Pitluck S."/>
            <person name="Peters L."/>
            <person name="Land M.L."/>
            <person name="Hauser L."/>
            <person name="Siebers A."/>
            <person name="Thelen M."/>
            <person name="Hugenholtz P."/>
            <person name="Allgaier M."/>
            <person name="Woyke T.J."/>
        </authorList>
    </citation>
    <scope>NUCLEOTIDE SEQUENCE [LARGE SCALE GENOMIC DNA]</scope>
    <source>
        <strain evidence="1 2">154</strain>
    </source>
</reference>
<proteinExistence type="predicted"/>
<gene>
    <name evidence="1" type="ORF">PaelaDRAFT_6107</name>
</gene>
<dbReference type="GO" id="GO:0004386">
    <property type="term" value="F:helicase activity"/>
    <property type="evidence" value="ECO:0007669"/>
    <property type="project" value="UniProtKB-KW"/>
</dbReference>
<dbReference type="EMBL" id="AGIP01000032">
    <property type="protein sequence ID" value="EHB45767.1"/>
    <property type="molecule type" value="Genomic_DNA"/>
</dbReference>
<accession>G4HQ46</accession>